<reference evidence="1 2" key="1">
    <citation type="submission" date="2019-03" db="EMBL/GenBank/DDBJ databases">
        <title>Draft genome sequences of novel Actinobacteria.</title>
        <authorList>
            <person name="Sahin N."/>
            <person name="Ay H."/>
            <person name="Saygin H."/>
        </authorList>
    </citation>
    <scope>NUCLEOTIDE SEQUENCE [LARGE SCALE GENOMIC DNA]</scope>
    <source>
        <strain evidence="1 2">DSM 45941</strain>
    </source>
</reference>
<proteinExistence type="predicted"/>
<organism evidence="1 2">
    <name type="scientific">Actinomadura darangshiensis</name>
    <dbReference type="NCBI Taxonomy" id="705336"/>
    <lineage>
        <taxon>Bacteria</taxon>
        <taxon>Bacillati</taxon>
        <taxon>Actinomycetota</taxon>
        <taxon>Actinomycetes</taxon>
        <taxon>Streptosporangiales</taxon>
        <taxon>Thermomonosporaceae</taxon>
        <taxon>Actinomadura</taxon>
    </lineage>
</organism>
<gene>
    <name evidence="1" type="ORF">E1293_26065</name>
</gene>
<dbReference type="OrthoDB" id="4569990at2"/>
<dbReference type="EMBL" id="SMKY01000135">
    <property type="protein sequence ID" value="TDD77663.1"/>
    <property type="molecule type" value="Genomic_DNA"/>
</dbReference>
<protein>
    <submittedName>
        <fullName evidence="1">Uncharacterized protein</fullName>
    </submittedName>
</protein>
<comment type="caution">
    <text evidence="1">The sequence shown here is derived from an EMBL/GenBank/DDBJ whole genome shotgun (WGS) entry which is preliminary data.</text>
</comment>
<name>A0A4R5AXS1_9ACTN</name>
<evidence type="ECO:0000313" key="2">
    <source>
        <dbReference type="Proteomes" id="UP000295578"/>
    </source>
</evidence>
<evidence type="ECO:0000313" key="1">
    <source>
        <dbReference type="EMBL" id="TDD77663.1"/>
    </source>
</evidence>
<keyword evidence="2" id="KW-1185">Reference proteome</keyword>
<accession>A0A4R5AXS1</accession>
<dbReference type="RefSeq" id="WP_132200114.1">
    <property type="nucleotide sequence ID" value="NZ_SMKY01000135.1"/>
</dbReference>
<sequence>MSAGLIDPEAMPAPSVHLGDLEATARALKKDGRAVARAGCGADAAWQGLAEVYRAPESEILVRATRPVASHGRAVENELAVVGDALLAFVDEVRPIVARLHGLRATARDFRAKVDGDWDGDPGDWRDNGDWVEENNRLSNDALAALAQYQDAERACANKITSIFGGTRFVPLDAAFKRRGDQAYGWSEAPKDVKTPWGTPQEHDKPWYEDVRDGITGFGDVMGTFFGDLAGLHGQNGWYWRTGVGRWWDNIKGNYPRMLTDLGRLERSLTGQRGDFSDAWAELGHSIVPWREWADRPGYVVSQSLLNIGSLFTAAGGVKAVTKVKRGAGEINPVNVHLPRENALPSPHPEELKERILEKGLESVGWYQWRGGLEPTAADGWRLPEKTRWGYRDDLVRWVYGHGPEPGPTSTMNCWEAVMHNAYRANGVDKATLRQWHDEIAETVMNTYRATGDEVAARSAYFGKIGDFLAPGGRTQFTIDPVTHIGGPDIPAAHLIFFDHPTSEYLTANGHASAFGHVMISLGTRDALGRQEALSHFTFPERMPDTEGRTRKYFGFMQRTSVEEVVSRWKAHNALIEDPLIESAIPRWLIGG</sequence>
<dbReference type="Proteomes" id="UP000295578">
    <property type="component" value="Unassembled WGS sequence"/>
</dbReference>
<dbReference type="AlphaFoldDB" id="A0A4R5AXS1"/>